<dbReference type="FunFam" id="1.10.510.10:FF:000343">
    <property type="entry name" value="Cysteine-rich receptor-like protein kinase 28"/>
    <property type="match status" value="1"/>
</dbReference>
<dbReference type="AlphaFoldDB" id="A0A2C9U7Q0"/>
<gene>
    <name evidence="21" type="ORF">MANES_16G017900v8</name>
</gene>
<dbReference type="FunFam" id="3.30.430.20:FF:000003">
    <property type="entry name" value="Cysteine-rich RLK (RECEPTOR-like protein kinase) 10"/>
    <property type="match status" value="1"/>
</dbReference>
<dbReference type="PROSITE" id="PS51473">
    <property type="entry name" value="GNK2"/>
    <property type="match status" value="2"/>
</dbReference>
<evidence type="ECO:0000256" key="7">
    <source>
        <dbReference type="ARBA" id="ARBA00022737"/>
    </source>
</evidence>
<reference evidence="22" key="1">
    <citation type="journal article" date="2016" name="Nat. Biotechnol.">
        <title>Sequencing wild and cultivated cassava and related species reveals extensive interspecific hybridization and genetic diversity.</title>
        <authorList>
            <person name="Bredeson J.V."/>
            <person name="Lyons J.B."/>
            <person name="Prochnik S.E."/>
            <person name="Wu G.A."/>
            <person name="Ha C.M."/>
            <person name="Edsinger-Gonzales E."/>
            <person name="Grimwood J."/>
            <person name="Schmutz J."/>
            <person name="Rabbi I.Y."/>
            <person name="Egesi C."/>
            <person name="Nauluvula P."/>
            <person name="Lebot V."/>
            <person name="Ndunguru J."/>
            <person name="Mkamilo G."/>
            <person name="Bart R.S."/>
            <person name="Setter T.L."/>
            <person name="Gleadow R.M."/>
            <person name="Kulakow P."/>
            <person name="Ferguson M.E."/>
            <person name="Rounsley S."/>
            <person name="Rokhsar D.S."/>
        </authorList>
    </citation>
    <scope>NUCLEOTIDE SEQUENCE [LARGE SCALE GENOMIC DNA]</scope>
    <source>
        <strain evidence="22">cv. AM560-2</strain>
    </source>
</reference>
<dbReference type="Gene3D" id="3.30.430.20">
    <property type="entry name" value="Gnk2 domain, C-X8-C-X2-C motif"/>
    <property type="match status" value="2"/>
</dbReference>
<dbReference type="InterPro" id="IPR011009">
    <property type="entry name" value="Kinase-like_dom_sf"/>
</dbReference>
<evidence type="ECO:0000256" key="9">
    <source>
        <dbReference type="ARBA" id="ARBA00022777"/>
    </source>
</evidence>
<evidence type="ECO:0000256" key="12">
    <source>
        <dbReference type="ARBA" id="ARBA00023136"/>
    </source>
</evidence>
<evidence type="ECO:0000256" key="17">
    <source>
        <dbReference type="SAM" id="Phobius"/>
    </source>
</evidence>
<dbReference type="Gramene" id="Manes.16G017900.1.v8.1">
    <property type="protein sequence ID" value="Manes.16G017900.1.v8.1.CDS"/>
    <property type="gene ID" value="Manes.16G017900.v8.1"/>
</dbReference>
<evidence type="ECO:0000313" key="22">
    <source>
        <dbReference type="Proteomes" id="UP000091857"/>
    </source>
</evidence>
<dbReference type="FunFam" id="3.30.200.20:FF:000142">
    <property type="entry name" value="Cysteine-rich receptor-like protein kinase 10"/>
    <property type="match status" value="1"/>
</dbReference>
<keyword evidence="9" id="KW-0418">Kinase</keyword>
<evidence type="ECO:0000256" key="11">
    <source>
        <dbReference type="ARBA" id="ARBA00022989"/>
    </source>
</evidence>
<dbReference type="GO" id="GO:0009737">
    <property type="term" value="P:response to abscisic acid"/>
    <property type="evidence" value="ECO:0007669"/>
    <property type="project" value="UniProtKB-ARBA"/>
</dbReference>
<dbReference type="Gene3D" id="1.10.510.10">
    <property type="entry name" value="Transferase(Phosphotransferase) domain 1"/>
    <property type="match status" value="1"/>
</dbReference>
<dbReference type="OrthoDB" id="4062651at2759"/>
<evidence type="ECO:0000256" key="5">
    <source>
        <dbReference type="ARBA" id="ARBA00022692"/>
    </source>
</evidence>
<keyword evidence="2" id="KW-0723">Serine/threonine-protein kinase</keyword>
<dbReference type="SUPFAM" id="SSF56112">
    <property type="entry name" value="Protein kinase-like (PK-like)"/>
    <property type="match status" value="1"/>
</dbReference>
<evidence type="ECO:0000256" key="4">
    <source>
        <dbReference type="ARBA" id="ARBA00022679"/>
    </source>
</evidence>
<feature type="transmembrane region" description="Helical" evidence="17">
    <location>
        <begin position="277"/>
        <end position="301"/>
    </location>
</feature>
<feature type="compositionally biased region" description="Pro residues" evidence="16">
    <location>
        <begin position="252"/>
        <end position="269"/>
    </location>
</feature>
<evidence type="ECO:0000256" key="3">
    <source>
        <dbReference type="ARBA" id="ARBA00022553"/>
    </source>
</evidence>
<keyword evidence="6 18" id="KW-0732">Signal</keyword>
<evidence type="ECO:0000313" key="21">
    <source>
        <dbReference type="EMBL" id="OAY26052.1"/>
    </source>
</evidence>
<dbReference type="InterPro" id="IPR038408">
    <property type="entry name" value="GNK2_sf"/>
</dbReference>
<keyword evidence="8 15" id="KW-0547">Nucleotide-binding</keyword>
<keyword evidence="14" id="KW-0325">Glycoprotein</keyword>
<dbReference type="CDD" id="cd23509">
    <property type="entry name" value="Gnk2-like"/>
    <property type="match status" value="2"/>
</dbReference>
<protein>
    <recommendedName>
        <fullName evidence="23">Cysteine-rich receptor-like protein kinase 29</fullName>
    </recommendedName>
</protein>
<keyword evidence="7" id="KW-0677">Repeat</keyword>
<evidence type="ECO:0008006" key="23">
    <source>
        <dbReference type="Google" id="ProtNLM"/>
    </source>
</evidence>
<keyword evidence="3" id="KW-0597">Phosphoprotein</keyword>
<dbReference type="FunFam" id="3.30.430.20:FF:000002">
    <property type="entry name" value="Cysteine-rich receptor-like protein kinase 10"/>
    <property type="match status" value="1"/>
</dbReference>
<feature type="binding site" evidence="15">
    <location>
        <position position="362"/>
    </location>
    <ligand>
        <name>ATP</name>
        <dbReference type="ChEBI" id="CHEBI:30616"/>
    </ligand>
</feature>
<keyword evidence="4" id="KW-0808">Transferase</keyword>
<evidence type="ECO:0000256" key="16">
    <source>
        <dbReference type="SAM" id="MobiDB-lite"/>
    </source>
</evidence>
<comment type="subcellular location">
    <subcellularLocation>
        <location evidence="1">Membrane</location>
        <topology evidence="1">Single-pass membrane protein</topology>
    </subcellularLocation>
</comment>
<keyword evidence="11 17" id="KW-1133">Transmembrane helix</keyword>
<evidence type="ECO:0000259" key="19">
    <source>
        <dbReference type="PROSITE" id="PS50011"/>
    </source>
</evidence>
<dbReference type="InterPro" id="IPR008271">
    <property type="entry name" value="Ser/Thr_kinase_AS"/>
</dbReference>
<dbReference type="CDD" id="cd14066">
    <property type="entry name" value="STKc_IRAK"/>
    <property type="match status" value="1"/>
</dbReference>
<feature type="domain" description="Protein kinase" evidence="19">
    <location>
        <begin position="334"/>
        <end position="612"/>
    </location>
</feature>
<dbReference type="InterPro" id="IPR002902">
    <property type="entry name" value="GNK2"/>
</dbReference>
<dbReference type="GO" id="GO:0006955">
    <property type="term" value="P:immune response"/>
    <property type="evidence" value="ECO:0000318"/>
    <property type="project" value="GO_Central"/>
</dbReference>
<keyword evidence="13" id="KW-0675">Receptor</keyword>
<name>A0A2C9U7Q0_MANES</name>
<proteinExistence type="predicted"/>
<evidence type="ECO:0000259" key="20">
    <source>
        <dbReference type="PROSITE" id="PS51473"/>
    </source>
</evidence>
<dbReference type="GO" id="GO:0004674">
    <property type="term" value="F:protein serine/threonine kinase activity"/>
    <property type="evidence" value="ECO:0000318"/>
    <property type="project" value="GO_Central"/>
</dbReference>
<dbReference type="InterPro" id="IPR017441">
    <property type="entry name" value="Protein_kinase_ATP_BS"/>
</dbReference>
<feature type="domain" description="Gnk2-homologous" evidence="20">
    <location>
        <begin position="130"/>
        <end position="236"/>
    </location>
</feature>
<dbReference type="InterPro" id="IPR000719">
    <property type="entry name" value="Prot_kinase_dom"/>
</dbReference>
<dbReference type="InterPro" id="IPR001245">
    <property type="entry name" value="Ser-Thr/Tyr_kinase_cat_dom"/>
</dbReference>
<feature type="signal peptide" evidence="18">
    <location>
        <begin position="1"/>
        <end position="23"/>
    </location>
</feature>
<dbReference type="PANTHER" id="PTHR27002">
    <property type="entry name" value="RECEPTOR-LIKE SERINE/THREONINE-PROTEIN KINASE SD1-8"/>
    <property type="match status" value="1"/>
</dbReference>
<dbReference type="Gene3D" id="3.30.200.20">
    <property type="entry name" value="Phosphorylase Kinase, domain 1"/>
    <property type="match status" value="1"/>
</dbReference>
<keyword evidence="12 17" id="KW-0472">Membrane</keyword>
<evidence type="ECO:0000256" key="13">
    <source>
        <dbReference type="ARBA" id="ARBA00023170"/>
    </source>
</evidence>
<dbReference type="PROSITE" id="PS00107">
    <property type="entry name" value="PROTEIN_KINASE_ATP"/>
    <property type="match status" value="1"/>
</dbReference>
<feature type="chain" id="PRO_5012180682" description="Cysteine-rich receptor-like protein kinase 29" evidence="18">
    <location>
        <begin position="24"/>
        <end position="675"/>
    </location>
</feature>
<dbReference type="Pfam" id="PF07714">
    <property type="entry name" value="PK_Tyr_Ser-Thr"/>
    <property type="match status" value="1"/>
</dbReference>
<evidence type="ECO:0000256" key="18">
    <source>
        <dbReference type="SAM" id="SignalP"/>
    </source>
</evidence>
<sequence>MHSLRFLFSFYFLFLHTAILARAQFCMNNIGNYTTNSTYKRNLNNLLSSIVSNNETNYGFYNLSGGRNPDQVNAISLCRGDISSDECKGCIRNSTLQILQACPNQKEAIGFSESCMLRYSNRSIFNAMETQPTVHMWNTENASDVNQFNQALQALLSRLRSKAASGNSTRKFATGNESAGFETIFGLVQCTPDVSEQDCNDCVVAAVRDIPFCCDGKLGGRVIKPSCNLRFENYRFYRVTLDDDAATQPLLPAAPPPQGSLSPPPPPPSEGKNNRRITIIIVVLIVSITTLIICVSVYLILRKPRERVETVDEIVSVESLQFSFETIRASTDNFSEENKLGAGGFGSVYKGSLHNEQNIAVKRLSSDSKQGDLEFKNEVLLLAKLQHRNLVRLRGFCLEGKERLLIYEFVPNGSLDHFIFDPVRCVHLDWETRYKIIGGIARGLLYLHEDSRLPIIHRDLKASNILLDADMNPKISDFGMARLFMMDQTHSNTSRIVGTFGYMAPEYAMHGQFSFKSDVFSFGVLVLEIVSGKRNSCFCSDESFEDLLSSAWKNWREGTSLNLVDPNLTTGSRTDMMRCIHIALLCVQENISERPSMASIVLMLSSNSHTLTLPSQPPCFMLSSIESYVSSSVGNWTTKSSQARNRTLPSSITRNRTLPSSINKGSITELYMRTL</sequence>
<dbReference type="PROSITE" id="PS50011">
    <property type="entry name" value="PROTEIN_KINASE_DOM"/>
    <property type="match status" value="1"/>
</dbReference>
<accession>A0A2C9U7Q0</accession>
<dbReference type="GO" id="GO:0007165">
    <property type="term" value="P:signal transduction"/>
    <property type="evidence" value="ECO:0000318"/>
    <property type="project" value="GO_Central"/>
</dbReference>
<dbReference type="PROSITE" id="PS00108">
    <property type="entry name" value="PROTEIN_KINASE_ST"/>
    <property type="match status" value="1"/>
</dbReference>
<dbReference type="PANTHER" id="PTHR27002:SF1073">
    <property type="entry name" value="CYSTEINE-RICH RECEPTOR-LIKE PROTEIN KINASE 29"/>
    <property type="match status" value="1"/>
</dbReference>
<comment type="caution">
    <text evidence="21">The sequence shown here is derived from an EMBL/GenBank/DDBJ whole genome shotgun (WGS) entry which is preliminary data.</text>
</comment>
<keyword evidence="10 15" id="KW-0067">ATP-binding</keyword>
<dbReference type="Proteomes" id="UP000091857">
    <property type="component" value="Chromosome 16"/>
</dbReference>
<dbReference type="Pfam" id="PF01657">
    <property type="entry name" value="Stress-antifung"/>
    <property type="match status" value="2"/>
</dbReference>
<evidence type="ECO:0000256" key="8">
    <source>
        <dbReference type="ARBA" id="ARBA00022741"/>
    </source>
</evidence>
<dbReference type="GO" id="GO:0005886">
    <property type="term" value="C:plasma membrane"/>
    <property type="evidence" value="ECO:0000318"/>
    <property type="project" value="GO_Central"/>
</dbReference>
<evidence type="ECO:0000256" key="1">
    <source>
        <dbReference type="ARBA" id="ARBA00004167"/>
    </source>
</evidence>
<evidence type="ECO:0000256" key="14">
    <source>
        <dbReference type="ARBA" id="ARBA00023180"/>
    </source>
</evidence>
<evidence type="ECO:0000256" key="10">
    <source>
        <dbReference type="ARBA" id="ARBA00022840"/>
    </source>
</evidence>
<feature type="domain" description="Gnk2-homologous" evidence="20">
    <location>
        <begin position="21"/>
        <end position="124"/>
    </location>
</feature>
<keyword evidence="22" id="KW-1185">Reference proteome</keyword>
<organism evidence="21 22">
    <name type="scientific">Manihot esculenta</name>
    <name type="common">Cassava</name>
    <name type="synonym">Jatropha manihot</name>
    <dbReference type="NCBI Taxonomy" id="3983"/>
    <lineage>
        <taxon>Eukaryota</taxon>
        <taxon>Viridiplantae</taxon>
        <taxon>Streptophyta</taxon>
        <taxon>Embryophyta</taxon>
        <taxon>Tracheophyta</taxon>
        <taxon>Spermatophyta</taxon>
        <taxon>Magnoliopsida</taxon>
        <taxon>eudicotyledons</taxon>
        <taxon>Gunneridae</taxon>
        <taxon>Pentapetalae</taxon>
        <taxon>rosids</taxon>
        <taxon>fabids</taxon>
        <taxon>Malpighiales</taxon>
        <taxon>Euphorbiaceae</taxon>
        <taxon>Crotonoideae</taxon>
        <taxon>Manihoteae</taxon>
        <taxon>Manihot</taxon>
    </lineage>
</organism>
<feature type="region of interest" description="Disordered" evidence="16">
    <location>
        <begin position="248"/>
        <end position="272"/>
    </location>
</feature>
<evidence type="ECO:0000256" key="6">
    <source>
        <dbReference type="ARBA" id="ARBA00022729"/>
    </source>
</evidence>
<dbReference type="SMART" id="SM00220">
    <property type="entry name" value="S_TKc"/>
    <property type="match status" value="1"/>
</dbReference>
<evidence type="ECO:0000256" key="15">
    <source>
        <dbReference type="PROSITE-ProRule" id="PRU10141"/>
    </source>
</evidence>
<dbReference type="GO" id="GO:0005524">
    <property type="term" value="F:ATP binding"/>
    <property type="evidence" value="ECO:0007669"/>
    <property type="project" value="UniProtKB-UniRule"/>
</dbReference>
<dbReference type="EMBL" id="CM004402">
    <property type="protein sequence ID" value="OAY26052.1"/>
    <property type="molecule type" value="Genomic_DNA"/>
</dbReference>
<keyword evidence="5 17" id="KW-0812">Transmembrane</keyword>
<evidence type="ECO:0000256" key="2">
    <source>
        <dbReference type="ARBA" id="ARBA00022527"/>
    </source>
</evidence>